<dbReference type="OrthoDB" id="610093at2"/>
<gene>
    <name evidence="3" type="ORF">CJD36_004195</name>
</gene>
<evidence type="ECO:0000259" key="2">
    <source>
        <dbReference type="Pfam" id="PF18962"/>
    </source>
</evidence>
<dbReference type="Pfam" id="PF18962">
    <property type="entry name" value="Por_Secre_tail"/>
    <property type="match status" value="1"/>
</dbReference>
<reference evidence="3 4" key="1">
    <citation type="submission" date="2018-01" db="EMBL/GenBank/DDBJ databases">
        <title>A novel member of the phylum Bacteroidetes isolated from glacier ice.</title>
        <authorList>
            <person name="Liu Q."/>
            <person name="Xin Y.-H."/>
        </authorList>
    </citation>
    <scope>NUCLEOTIDE SEQUENCE [LARGE SCALE GENOMIC DNA]</scope>
    <source>
        <strain evidence="3 4">RB1R16</strain>
    </source>
</reference>
<accession>A0A2S7T171</accession>
<dbReference type="InterPro" id="IPR026444">
    <property type="entry name" value="Secre_tail"/>
</dbReference>
<dbReference type="NCBIfam" id="TIGR04183">
    <property type="entry name" value="Por_Secre_tail"/>
    <property type="match status" value="1"/>
</dbReference>
<feature type="signal peptide" evidence="1">
    <location>
        <begin position="1"/>
        <end position="20"/>
    </location>
</feature>
<sequence>MKKVVLSAAITIASIAAATAQPTLIAATNTPLAGDVNVAHYLDSNSIAVGASGATVTWNFGSVVDTTTDTTRFLSCAATPYCDSFSGANLASFDGSDYTYIVTSAAKITAIGGHSGSDFIHFTDPKDFIRFPFTYNNSWVDTSSVPFSGASVNYVDSNTADAYGTLVLPSGTYPNALRMHTVTHQTVIFSGFPVSSSRTESYSWYAQGIRTPLMIIDLDTSGTGVLHLDQARYYTHSGSTTAVNDAKPVASGLNIFPNPAANLLHIAFNLANTADACVTISDLTGRTIANIAGNSLVKGANELSYSVSELPAGVYIVQLYSAEGNATQKFVVGK</sequence>
<dbReference type="EMBL" id="PPSL01000001">
    <property type="protein sequence ID" value="PQJ12952.1"/>
    <property type="molecule type" value="Genomic_DNA"/>
</dbReference>
<evidence type="ECO:0000313" key="4">
    <source>
        <dbReference type="Proteomes" id="UP000239872"/>
    </source>
</evidence>
<keyword evidence="1" id="KW-0732">Signal</keyword>
<organism evidence="3 4">
    <name type="scientific">Flavipsychrobacter stenotrophus</name>
    <dbReference type="NCBI Taxonomy" id="2077091"/>
    <lineage>
        <taxon>Bacteria</taxon>
        <taxon>Pseudomonadati</taxon>
        <taxon>Bacteroidota</taxon>
        <taxon>Chitinophagia</taxon>
        <taxon>Chitinophagales</taxon>
        <taxon>Chitinophagaceae</taxon>
        <taxon>Flavipsychrobacter</taxon>
    </lineage>
</organism>
<protein>
    <recommendedName>
        <fullName evidence="2">Secretion system C-terminal sorting domain-containing protein</fullName>
    </recommendedName>
</protein>
<feature type="chain" id="PRO_5015584008" description="Secretion system C-terminal sorting domain-containing protein" evidence="1">
    <location>
        <begin position="21"/>
        <end position="334"/>
    </location>
</feature>
<evidence type="ECO:0000256" key="1">
    <source>
        <dbReference type="SAM" id="SignalP"/>
    </source>
</evidence>
<evidence type="ECO:0000313" key="3">
    <source>
        <dbReference type="EMBL" id="PQJ12952.1"/>
    </source>
</evidence>
<dbReference type="AlphaFoldDB" id="A0A2S7T171"/>
<feature type="domain" description="Secretion system C-terminal sorting" evidence="2">
    <location>
        <begin position="255"/>
        <end position="332"/>
    </location>
</feature>
<keyword evidence="4" id="KW-1185">Reference proteome</keyword>
<comment type="caution">
    <text evidence="3">The sequence shown here is derived from an EMBL/GenBank/DDBJ whole genome shotgun (WGS) entry which is preliminary data.</text>
</comment>
<proteinExistence type="predicted"/>
<dbReference type="Proteomes" id="UP000239872">
    <property type="component" value="Unassembled WGS sequence"/>
</dbReference>
<name>A0A2S7T171_9BACT</name>
<dbReference type="RefSeq" id="WP_105037836.1">
    <property type="nucleotide sequence ID" value="NZ_PPSL01000001.1"/>
</dbReference>